<evidence type="ECO:0000313" key="3">
    <source>
        <dbReference type="Proteomes" id="UP001225356"/>
    </source>
</evidence>
<keyword evidence="1" id="KW-0812">Transmembrane</keyword>
<accession>A0ABT9QI50</accession>
<dbReference type="EMBL" id="JAUSQU010000001">
    <property type="protein sequence ID" value="MDP9846430.1"/>
    <property type="molecule type" value="Genomic_DNA"/>
</dbReference>
<protein>
    <submittedName>
        <fullName evidence="2">Fatty acid desaturase</fullName>
    </submittedName>
</protein>
<dbReference type="InterPro" id="IPR046550">
    <property type="entry name" value="DUF6704"/>
</dbReference>
<gene>
    <name evidence="2" type="ORF">J2853_005641</name>
</gene>
<dbReference type="RefSeq" id="WP_307562909.1">
    <property type="nucleotide sequence ID" value="NZ_JAUSQU010000001.1"/>
</dbReference>
<dbReference type="Proteomes" id="UP001225356">
    <property type="component" value="Unassembled WGS sequence"/>
</dbReference>
<evidence type="ECO:0000313" key="2">
    <source>
        <dbReference type="EMBL" id="MDP9846430.1"/>
    </source>
</evidence>
<name>A0ABT9QI50_9ACTN</name>
<keyword evidence="1" id="KW-1133">Transmembrane helix</keyword>
<dbReference type="NCBIfam" id="NF041681">
    <property type="entry name" value="HGxxPAAW"/>
    <property type="match status" value="1"/>
</dbReference>
<reference evidence="2 3" key="1">
    <citation type="submission" date="2023-07" db="EMBL/GenBank/DDBJ databases">
        <title>Sequencing the genomes of 1000 actinobacteria strains.</title>
        <authorList>
            <person name="Klenk H.-P."/>
        </authorList>
    </citation>
    <scope>NUCLEOTIDE SEQUENCE [LARGE SCALE GENOMIC DNA]</scope>
    <source>
        <strain evidence="2 3">DSM 46740</strain>
    </source>
</reference>
<proteinExistence type="predicted"/>
<sequence length="88" mass="9407">MADDTRDDTHRNGHGGSASSWLAVTVILLGFTIGGVALCLGPNWFLLWMGVIVSALGGILLVAFRVFHDVVLEAPRAPHGSREKGILR</sequence>
<dbReference type="Pfam" id="PF20447">
    <property type="entry name" value="DUF6704"/>
    <property type="match status" value="1"/>
</dbReference>
<organism evidence="2 3">
    <name type="scientific">Streptosporangium lutulentum</name>
    <dbReference type="NCBI Taxonomy" id="1461250"/>
    <lineage>
        <taxon>Bacteria</taxon>
        <taxon>Bacillati</taxon>
        <taxon>Actinomycetota</taxon>
        <taxon>Actinomycetes</taxon>
        <taxon>Streptosporangiales</taxon>
        <taxon>Streptosporangiaceae</taxon>
        <taxon>Streptosporangium</taxon>
    </lineage>
</organism>
<keyword evidence="1" id="KW-0472">Membrane</keyword>
<keyword evidence="3" id="KW-1185">Reference proteome</keyword>
<feature type="transmembrane region" description="Helical" evidence="1">
    <location>
        <begin position="44"/>
        <end position="67"/>
    </location>
</feature>
<comment type="caution">
    <text evidence="2">The sequence shown here is derived from an EMBL/GenBank/DDBJ whole genome shotgun (WGS) entry which is preliminary data.</text>
</comment>
<evidence type="ECO:0000256" key="1">
    <source>
        <dbReference type="SAM" id="Phobius"/>
    </source>
</evidence>
<feature type="transmembrane region" description="Helical" evidence="1">
    <location>
        <begin position="21"/>
        <end position="38"/>
    </location>
</feature>